<evidence type="ECO:0000313" key="2">
    <source>
        <dbReference type="Proteomes" id="UP000198367"/>
    </source>
</evidence>
<reference evidence="1 2" key="1">
    <citation type="submission" date="2017-07" db="EMBL/GenBank/DDBJ databases">
        <title>Phenotypical and genomic characterization of a clinical isolate of Shewanella bicestrii sp. nov. producing an extended-spectrum beta-lactamase and a new oxacillinase variant.</title>
        <authorList>
            <person name="Jousset A.B."/>
            <person name="Bonnin R.A."/>
            <person name="Girlich D."/>
            <person name="Dabos L."/>
            <person name="Potron A."/>
            <person name="Dortet L."/>
            <person name="Glaser P."/>
            <person name="Naas T."/>
        </authorList>
    </citation>
    <scope>NUCLEOTIDE SEQUENCE [LARGE SCALE GENOMIC DNA]</scope>
    <source>
        <strain evidence="1 2">JAB-1</strain>
    </source>
</reference>
<dbReference type="KEGG" id="sbj:CF168_03430"/>
<gene>
    <name evidence="1" type="ORF">CF168_03430</name>
</gene>
<dbReference type="EMBL" id="CP022358">
    <property type="protein sequence ID" value="ASK67992.1"/>
    <property type="molecule type" value="Genomic_DNA"/>
</dbReference>
<dbReference type="Proteomes" id="UP000198367">
    <property type="component" value="Chromosome"/>
</dbReference>
<protein>
    <submittedName>
        <fullName evidence="1">Uncharacterized protein</fullName>
    </submittedName>
</protein>
<proteinExistence type="predicted"/>
<name>A0A220UJ98_9GAMM</name>
<sequence length="222" mass="24362">MKCIPHMQVRLWQGASVLMLCSLIGSESVEAKLDMPRSESGASHTHVLPVFSQQLGFNLPAGWRQAYHEERAGMFMAEFVPEQEALNQWSALFCVQGFKDMAESVSPEQFLDAMAETYQAACDGEVVYQKLGDTQVDGHEGFQAILGCTTMPNVHSATQFNPSAFTSHPQGEIGYYTVVSGNKDLYLLHKSMRGDVFSADKPPLQAANSADFISGLAPYSLK</sequence>
<dbReference type="AlphaFoldDB" id="A0A220UJ98"/>
<dbReference type="RefSeq" id="WP_089066988.1">
    <property type="nucleotide sequence ID" value="NZ_CP022358.1"/>
</dbReference>
<organism evidence="1 2">
    <name type="scientific">Shewanella bicestrii</name>
    <dbReference type="NCBI Taxonomy" id="2018305"/>
    <lineage>
        <taxon>Bacteria</taxon>
        <taxon>Pseudomonadati</taxon>
        <taxon>Pseudomonadota</taxon>
        <taxon>Gammaproteobacteria</taxon>
        <taxon>Alteromonadales</taxon>
        <taxon>Shewanellaceae</taxon>
        <taxon>Shewanella</taxon>
    </lineage>
</organism>
<evidence type="ECO:0000313" key="1">
    <source>
        <dbReference type="EMBL" id="ASK67992.1"/>
    </source>
</evidence>
<keyword evidence="2" id="KW-1185">Reference proteome</keyword>
<accession>A0A220UJ98</accession>